<dbReference type="EMBL" id="JAGTJR010000067">
    <property type="protein sequence ID" value="KAH7020615.1"/>
    <property type="molecule type" value="Genomic_DNA"/>
</dbReference>
<evidence type="ECO:0000313" key="1">
    <source>
        <dbReference type="EMBL" id="KAH7020615.1"/>
    </source>
</evidence>
<organism evidence="1 2">
    <name type="scientific">Macrophomina phaseolina</name>
    <dbReference type="NCBI Taxonomy" id="35725"/>
    <lineage>
        <taxon>Eukaryota</taxon>
        <taxon>Fungi</taxon>
        <taxon>Dikarya</taxon>
        <taxon>Ascomycota</taxon>
        <taxon>Pezizomycotina</taxon>
        <taxon>Dothideomycetes</taxon>
        <taxon>Dothideomycetes incertae sedis</taxon>
        <taxon>Botryosphaeriales</taxon>
        <taxon>Botryosphaeriaceae</taxon>
        <taxon>Macrophomina</taxon>
    </lineage>
</organism>
<accession>A0ABQ8FS13</accession>
<reference evidence="1 2" key="1">
    <citation type="journal article" date="2021" name="Nat. Commun.">
        <title>Genetic determinants of endophytism in the Arabidopsis root mycobiome.</title>
        <authorList>
            <person name="Mesny F."/>
            <person name="Miyauchi S."/>
            <person name="Thiergart T."/>
            <person name="Pickel B."/>
            <person name="Atanasova L."/>
            <person name="Karlsson M."/>
            <person name="Huettel B."/>
            <person name="Barry K.W."/>
            <person name="Haridas S."/>
            <person name="Chen C."/>
            <person name="Bauer D."/>
            <person name="Andreopoulos W."/>
            <person name="Pangilinan J."/>
            <person name="LaButti K."/>
            <person name="Riley R."/>
            <person name="Lipzen A."/>
            <person name="Clum A."/>
            <person name="Drula E."/>
            <person name="Henrissat B."/>
            <person name="Kohler A."/>
            <person name="Grigoriev I.V."/>
            <person name="Martin F.M."/>
            <person name="Hacquard S."/>
        </authorList>
    </citation>
    <scope>NUCLEOTIDE SEQUENCE [LARGE SCALE GENOMIC DNA]</scope>
    <source>
        <strain evidence="1 2">MPI-SDFR-AT-0080</strain>
    </source>
</reference>
<feature type="non-terminal residue" evidence="1">
    <location>
        <position position="1"/>
    </location>
</feature>
<gene>
    <name evidence="1" type="ORF">B0J12DRAFT_394651</name>
</gene>
<proteinExistence type="predicted"/>
<dbReference type="Proteomes" id="UP000774617">
    <property type="component" value="Unassembled WGS sequence"/>
</dbReference>
<sequence>LQHSSWGCCTTAVWLHACTAPRAKIRDGVGTAGGRARALTSPGVDETRDAIASATHLQAGRSKTNSPRSCCPYTFLHWARRIPLVRSDHLDSAPIFDSTLLQLAQHTSAASLAPNNMTGEAPKQHPMFDVLYDVRDKIDRVKALEAEKQRTAASFDAAQQNLKDIKSRGQSPTDDDIDRVHQAMMNRVRRVLGPCASICRFTQARQSQRQSALTDTPLVQTQTRLEQMAIMQEIGARSETIFQLREDYQAYCNHVRTGMKPGEKAPPMASEVLKEIAEVMDVLKTEA</sequence>
<comment type="caution">
    <text evidence="1">The sequence shown here is derived from an EMBL/GenBank/DDBJ whole genome shotgun (WGS) entry which is preliminary data.</text>
</comment>
<protein>
    <recommendedName>
        <fullName evidence="3">Syntaxin N-terminal domain-containing protein</fullName>
    </recommendedName>
</protein>
<keyword evidence="2" id="KW-1185">Reference proteome</keyword>
<evidence type="ECO:0000313" key="2">
    <source>
        <dbReference type="Proteomes" id="UP000774617"/>
    </source>
</evidence>
<name>A0ABQ8FS13_9PEZI</name>
<evidence type="ECO:0008006" key="3">
    <source>
        <dbReference type="Google" id="ProtNLM"/>
    </source>
</evidence>